<protein>
    <submittedName>
        <fullName evidence="1">Uncharacterized protein</fullName>
    </submittedName>
</protein>
<gene>
    <name evidence="1" type="ORF">ERS007703_04107</name>
</gene>
<name>A0A0U0T1K9_MYCTX</name>
<reference evidence="2" key="1">
    <citation type="submission" date="2015-03" db="EMBL/GenBank/DDBJ databases">
        <authorList>
            <consortium name="Pathogen Informatics"/>
        </authorList>
    </citation>
    <scope>NUCLEOTIDE SEQUENCE [LARGE SCALE GENOMIC DNA]</scope>
    <source>
        <strain evidence="2">K00500041</strain>
    </source>
</reference>
<evidence type="ECO:0000313" key="1">
    <source>
        <dbReference type="EMBL" id="COW72192.1"/>
    </source>
</evidence>
<proteinExistence type="predicted"/>
<accession>A0A0U0T1K9</accession>
<dbReference type="Proteomes" id="UP000038802">
    <property type="component" value="Unassembled WGS sequence"/>
</dbReference>
<sequence>MAAIAATDTILVNSSSTMSLDWMLARKRGRRRSTFLWRFLAGVDSLSATESSASPDVNRLPLCCRSQAALRRADYAAD</sequence>
<organism evidence="1 2">
    <name type="scientific">Mycobacterium tuberculosis</name>
    <dbReference type="NCBI Taxonomy" id="1773"/>
    <lineage>
        <taxon>Bacteria</taxon>
        <taxon>Bacillati</taxon>
        <taxon>Actinomycetota</taxon>
        <taxon>Actinomycetes</taxon>
        <taxon>Mycobacteriales</taxon>
        <taxon>Mycobacteriaceae</taxon>
        <taxon>Mycobacterium</taxon>
        <taxon>Mycobacterium tuberculosis complex</taxon>
    </lineage>
</organism>
<evidence type="ECO:0000313" key="2">
    <source>
        <dbReference type="Proteomes" id="UP000038802"/>
    </source>
</evidence>
<dbReference type="AlphaFoldDB" id="A0A0U0T1K9"/>
<dbReference type="EMBL" id="CSAE01000661">
    <property type="protein sequence ID" value="COW72192.1"/>
    <property type="molecule type" value="Genomic_DNA"/>
</dbReference>